<gene>
    <name evidence="9" type="ORF">D9757_014232</name>
</gene>
<dbReference type="AlphaFoldDB" id="A0A8H5G1C0"/>
<dbReference type="EC" id="2.6.1.9" evidence="3"/>
<name>A0A8H5G1C0_9AGAR</name>
<evidence type="ECO:0000256" key="6">
    <source>
        <dbReference type="ARBA" id="ARBA00022898"/>
    </source>
</evidence>
<keyword evidence="4" id="KW-0032">Aminotransferase</keyword>
<dbReference type="GO" id="GO:0004400">
    <property type="term" value="F:histidinol-phosphate transaminase activity"/>
    <property type="evidence" value="ECO:0007669"/>
    <property type="project" value="UniProtKB-EC"/>
</dbReference>
<evidence type="ECO:0000256" key="2">
    <source>
        <dbReference type="ARBA" id="ARBA00005011"/>
    </source>
</evidence>
<evidence type="ECO:0000256" key="7">
    <source>
        <dbReference type="ARBA" id="ARBA00047481"/>
    </source>
</evidence>
<evidence type="ECO:0000313" key="9">
    <source>
        <dbReference type="EMBL" id="KAF5356507.1"/>
    </source>
</evidence>
<keyword evidence="5" id="KW-0808">Transferase</keyword>
<dbReference type="SUPFAM" id="SSF53383">
    <property type="entry name" value="PLP-dependent transferases"/>
    <property type="match status" value="1"/>
</dbReference>
<comment type="catalytic activity">
    <reaction evidence="7">
        <text>L-histidinol phosphate + 2-oxoglutarate = 3-(imidazol-4-yl)-2-oxopropyl phosphate + L-glutamate</text>
        <dbReference type="Rhea" id="RHEA:23744"/>
        <dbReference type="ChEBI" id="CHEBI:16810"/>
        <dbReference type="ChEBI" id="CHEBI:29985"/>
        <dbReference type="ChEBI" id="CHEBI:57766"/>
        <dbReference type="ChEBI" id="CHEBI:57980"/>
        <dbReference type="EC" id="2.6.1.9"/>
    </reaction>
</comment>
<dbReference type="Proteomes" id="UP000518752">
    <property type="component" value="Unassembled WGS sequence"/>
</dbReference>
<dbReference type="EMBL" id="JAACJN010000245">
    <property type="protein sequence ID" value="KAF5356507.1"/>
    <property type="molecule type" value="Genomic_DNA"/>
</dbReference>
<keyword evidence="10" id="KW-1185">Reference proteome</keyword>
<dbReference type="Gene3D" id="3.90.1150.10">
    <property type="entry name" value="Aspartate Aminotransferase, domain 1"/>
    <property type="match status" value="1"/>
</dbReference>
<evidence type="ECO:0000313" key="10">
    <source>
        <dbReference type="Proteomes" id="UP000518752"/>
    </source>
</evidence>
<evidence type="ECO:0000256" key="5">
    <source>
        <dbReference type="ARBA" id="ARBA00022679"/>
    </source>
</evidence>
<organism evidence="9 10">
    <name type="scientific">Collybiopsis confluens</name>
    <dbReference type="NCBI Taxonomy" id="2823264"/>
    <lineage>
        <taxon>Eukaryota</taxon>
        <taxon>Fungi</taxon>
        <taxon>Dikarya</taxon>
        <taxon>Basidiomycota</taxon>
        <taxon>Agaricomycotina</taxon>
        <taxon>Agaricomycetes</taxon>
        <taxon>Agaricomycetidae</taxon>
        <taxon>Agaricales</taxon>
        <taxon>Marasmiineae</taxon>
        <taxon>Omphalotaceae</taxon>
        <taxon>Collybiopsis</taxon>
    </lineage>
</organism>
<dbReference type="Pfam" id="PF00155">
    <property type="entry name" value="Aminotran_1_2"/>
    <property type="match status" value="1"/>
</dbReference>
<reference evidence="9 10" key="1">
    <citation type="journal article" date="2020" name="ISME J.">
        <title>Uncovering the hidden diversity of litter-decomposition mechanisms in mushroom-forming fungi.</title>
        <authorList>
            <person name="Floudas D."/>
            <person name="Bentzer J."/>
            <person name="Ahren D."/>
            <person name="Johansson T."/>
            <person name="Persson P."/>
            <person name="Tunlid A."/>
        </authorList>
    </citation>
    <scope>NUCLEOTIDE SEQUENCE [LARGE SCALE GENOMIC DNA]</scope>
    <source>
        <strain evidence="9 10">CBS 406.79</strain>
    </source>
</reference>
<evidence type="ECO:0000256" key="4">
    <source>
        <dbReference type="ARBA" id="ARBA00022576"/>
    </source>
</evidence>
<accession>A0A8H5G1C0</accession>
<keyword evidence="6" id="KW-0663">Pyridoxal phosphate</keyword>
<dbReference type="GO" id="GO:0030170">
    <property type="term" value="F:pyridoxal phosphate binding"/>
    <property type="evidence" value="ECO:0007669"/>
    <property type="project" value="InterPro"/>
</dbReference>
<evidence type="ECO:0000256" key="1">
    <source>
        <dbReference type="ARBA" id="ARBA00001933"/>
    </source>
</evidence>
<sequence>MRVRVASGKERMLITPPKYGMYSVCAQVNDIGVVKCPLELGGEAGEGGLQGQFSPRVDKKKIDADPSIKVFICSPGNPTGMTIAFESVKSILDYENFKGIVVIDEAYVDFDGEETSAVSLLVKAYANLCIMQTLKVGLAAISRAWNPNCATSLNSSSHKAPHNISQSTAHLALSAKLSPSPLVTMKNKIEILQNSQTDILRSLAGLCISN</sequence>
<proteinExistence type="predicted"/>
<comment type="caution">
    <text evidence="9">The sequence shown here is derived from an EMBL/GenBank/DDBJ whole genome shotgun (WGS) entry which is preliminary data.</text>
</comment>
<feature type="domain" description="Aminotransferase class I/classII large" evidence="8">
    <location>
        <begin position="8"/>
        <end position="134"/>
    </location>
</feature>
<protein>
    <recommendedName>
        <fullName evidence="3">histidinol-phosphate transaminase</fullName>
        <ecNumber evidence="3">2.6.1.9</ecNumber>
    </recommendedName>
</protein>
<dbReference type="PANTHER" id="PTHR42885">
    <property type="entry name" value="HISTIDINOL-PHOSPHATE AMINOTRANSFERASE-RELATED"/>
    <property type="match status" value="1"/>
</dbReference>
<comment type="pathway">
    <text evidence="2">Amino-acid biosynthesis; L-histidine biosynthesis; L-histidine from 5-phospho-alpha-D-ribose 1-diphosphate: step 7/9.</text>
</comment>
<comment type="cofactor">
    <cofactor evidence="1">
        <name>pyridoxal 5'-phosphate</name>
        <dbReference type="ChEBI" id="CHEBI:597326"/>
    </cofactor>
</comment>
<dbReference type="PANTHER" id="PTHR42885:SF2">
    <property type="entry name" value="HISTIDINOL-PHOSPHATE AMINOTRANSFERASE"/>
    <property type="match status" value="1"/>
</dbReference>
<dbReference type="InterPro" id="IPR015422">
    <property type="entry name" value="PyrdxlP-dep_Trfase_small"/>
</dbReference>
<evidence type="ECO:0000259" key="8">
    <source>
        <dbReference type="Pfam" id="PF00155"/>
    </source>
</evidence>
<dbReference type="InterPro" id="IPR004839">
    <property type="entry name" value="Aminotransferase_I/II_large"/>
</dbReference>
<dbReference type="OrthoDB" id="2015537at2759"/>
<dbReference type="InterPro" id="IPR015424">
    <property type="entry name" value="PyrdxlP-dep_Trfase"/>
</dbReference>
<dbReference type="Gene3D" id="3.40.640.10">
    <property type="entry name" value="Type I PLP-dependent aspartate aminotransferase-like (Major domain)"/>
    <property type="match status" value="1"/>
</dbReference>
<dbReference type="InterPro" id="IPR015421">
    <property type="entry name" value="PyrdxlP-dep_Trfase_major"/>
</dbReference>
<evidence type="ECO:0000256" key="3">
    <source>
        <dbReference type="ARBA" id="ARBA00012748"/>
    </source>
</evidence>